<evidence type="ECO:0000313" key="2">
    <source>
        <dbReference type="EMBL" id="TDT56485.1"/>
    </source>
</evidence>
<reference evidence="2 3" key="1">
    <citation type="submission" date="2019-03" db="EMBL/GenBank/DDBJ databases">
        <title>Genomic Encyclopedia of Type Strains, Phase IV (KMG-IV): sequencing the most valuable type-strain genomes for metagenomic binning, comparative biology and taxonomic classification.</title>
        <authorList>
            <person name="Goeker M."/>
        </authorList>
    </citation>
    <scope>NUCLEOTIDE SEQUENCE [LARGE SCALE GENOMIC DNA]</scope>
    <source>
        <strain evidence="2 3">DSM 24455</strain>
    </source>
</reference>
<gene>
    <name evidence="2" type="ORF">EDD71_11328</name>
</gene>
<dbReference type="EMBL" id="SOAZ01000013">
    <property type="protein sequence ID" value="TDT56485.1"/>
    <property type="molecule type" value="Genomic_DNA"/>
</dbReference>
<proteinExistence type="predicted"/>
<comment type="caution">
    <text evidence="2">The sequence shown here is derived from an EMBL/GenBank/DDBJ whole genome shotgun (WGS) entry which is preliminary data.</text>
</comment>
<name>A0A4R7KLA5_9CLOT</name>
<protein>
    <submittedName>
        <fullName evidence="2">Uncharacterized protein</fullName>
    </submittedName>
</protein>
<keyword evidence="1" id="KW-0812">Transmembrane</keyword>
<keyword evidence="1" id="KW-0472">Membrane</keyword>
<dbReference type="AlphaFoldDB" id="A0A4R7KLA5"/>
<dbReference type="Proteomes" id="UP000295325">
    <property type="component" value="Unassembled WGS sequence"/>
</dbReference>
<keyword evidence="1" id="KW-1133">Transmembrane helix</keyword>
<accession>A0A4R7KLA5</accession>
<keyword evidence="3" id="KW-1185">Reference proteome</keyword>
<evidence type="ECO:0000256" key="1">
    <source>
        <dbReference type="SAM" id="Phobius"/>
    </source>
</evidence>
<organism evidence="2 3">
    <name type="scientific">Fonticella tunisiensis</name>
    <dbReference type="NCBI Taxonomy" id="1096341"/>
    <lineage>
        <taxon>Bacteria</taxon>
        <taxon>Bacillati</taxon>
        <taxon>Bacillota</taxon>
        <taxon>Clostridia</taxon>
        <taxon>Eubacteriales</taxon>
        <taxon>Clostridiaceae</taxon>
        <taxon>Fonticella</taxon>
    </lineage>
</organism>
<sequence length="126" mass="13250">MLKAQKAAALVLILGYIILIVSSEQSEIVELLRLEGKTISSDVIDPSKTSSLSSKVRIIGLLILALIASTRLKQRIVEFQSGSLKSPLTPNLFITAGACIGVIGIVLVAIGAQQRAAESGIRLGLV</sequence>
<evidence type="ECO:0000313" key="3">
    <source>
        <dbReference type="Proteomes" id="UP000295325"/>
    </source>
</evidence>
<feature type="transmembrane region" description="Helical" evidence="1">
    <location>
        <begin position="92"/>
        <end position="112"/>
    </location>
</feature>